<proteinExistence type="predicted"/>
<protein>
    <submittedName>
        <fullName evidence="3">DNA/RNA nuclease SfsA</fullName>
    </submittedName>
</protein>
<dbReference type="Gene3D" id="2.40.50.580">
    <property type="match status" value="1"/>
</dbReference>
<dbReference type="GO" id="GO:0003677">
    <property type="term" value="F:DNA binding"/>
    <property type="evidence" value="ECO:0007669"/>
    <property type="project" value="InterPro"/>
</dbReference>
<dbReference type="AlphaFoldDB" id="A0A8T3VDS0"/>
<dbReference type="Proteomes" id="UP000762703">
    <property type="component" value="Unassembled WGS sequence"/>
</dbReference>
<dbReference type="EMBL" id="SUTE01000087">
    <property type="protein sequence ID" value="MBE6506098.1"/>
    <property type="molecule type" value="Genomic_DNA"/>
</dbReference>
<accession>A0A8T3VDS0</accession>
<evidence type="ECO:0000259" key="2">
    <source>
        <dbReference type="Pfam" id="PF17746"/>
    </source>
</evidence>
<dbReference type="InterPro" id="IPR040452">
    <property type="entry name" value="SfsA_C"/>
</dbReference>
<feature type="domain" description="Sugar fermentation stimulation protein C-terminal" evidence="1">
    <location>
        <begin position="92"/>
        <end position="231"/>
    </location>
</feature>
<evidence type="ECO:0000313" key="3">
    <source>
        <dbReference type="EMBL" id="MBE6506098.1"/>
    </source>
</evidence>
<comment type="caution">
    <text evidence="3">The sequence shown here is derived from an EMBL/GenBank/DDBJ whole genome shotgun (WGS) entry which is preliminary data.</text>
</comment>
<organism evidence="3 4">
    <name type="scientific">Methanobrevibacter millerae</name>
    <dbReference type="NCBI Taxonomy" id="230361"/>
    <lineage>
        <taxon>Archaea</taxon>
        <taxon>Methanobacteriati</taxon>
        <taxon>Methanobacteriota</taxon>
        <taxon>Methanomada group</taxon>
        <taxon>Methanobacteria</taxon>
        <taxon>Methanobacteriales</taxon>
        <taxon>Methanobacteriaceae</taxon>
        <taxon>Methanobrevibacter</taxon>
    </lineage>
</organism>
<dbReference type="RefSeq" id="WP_303737757.1">
    <property type="nucleotide sequence ID" value="NZ_SUTE01000087.1"/>
</dbReference>
<evidence type="ECO:0000313" key="4">
    <source>
        <dbReference type="Proteomes" id="UP000762703"/>
    </source>
</evidence>
<evidence type="ECO:0000259" key="1">
    <source>
        <dbReference type="Pfam" id="PF03749"/>
    </source>
</evidence>
<dbReference type="PANTHER" id="PTHR30545:SF2">
    <property type="entry name" value="SUGAR FERMENTATION STIMULATION PROTEIN A"/>
    <property type="match status" value="1"/>
</dbReference>
<feature type="domain" description="SfsA N-terminal OB" evidence="2">
    <location>
        <begin position="15"/>
        <end position="86"/>
    </location>
</feature>
<dbReference type="InterPro" id="IPR005224">
    <property type="entry name" value="SfsA"/>
</dbReference>
<dbReference type="InterPro" id="IPR041465">
    <property type="entry name" value="SfsA_N"/>
</dbReference>
<dbReference type="Pfam" id="PF17746">
    <property type="entry name" value="SfsA_N"/>
    <property type="match status" value="1"/>
</dbReference>
<gene>
    <name evidence="3" type="ORF">E7Z73_10290</name>
</gene>
<reference evidence="3" key="1">
    <citation type="submission" date="2019-04" db="EMBL/GenBank/DDBJ databases">
        <title>Evolution of Biomass-Degrading Anaerobic Consortia Revealed by Metagenomics.</title>
        <authorList>
            <person name="Peng X."/>
        </authorList>
    </citation>
    <scope>NUCLEOTIDE SEQUENCE</scope>
    <source>
        <strain evidence="3">SIG12</strain>
    </source>
</reference>
<dbReference type="PANTHER" id="PTHR30545">
    <property type="entry name" value="SUGAR FERMENTATION STIMULATION PROTEIN A"/>
    <property type="match status" value="1"/>
</dbReference>
<dbReference type="Gene3D" id="3.40.1350.60">
    <property type="match status" value="1"/>
</dbReference>
<dbReference type="Pfam" id="PF03749">
    <property type="entry name" value="SfsA"/>
    <property type="match status" value="1"/>
</dbReference>
<sequence>MKFKFNTPLTEGKIIKRNSQFTLNVEINDNIEKVHCPTTGRIGNIDLKNVAGLLSKSDNPKRKTKYTLEAISVSNLNRKDKTWIGINQIASNKYIELFLENHLLDGMLPEYSEIKREVSLGKSKLDFLVGSTYLEVKTPLQTLQIEYDTDIKTKKVSSFSSTDRFIKHINELADSLESNEKAILLNTFQYDNPGYEILNPSTNYIEVSENVDRCIEKGLEIWQVNMKIDHQGVELLKYWNTTSNFRKIK</sequence>
<name>A0A8T3VDS0_9EURY</name>